<organism evidence="4 5">
    <name type="scientific">Pseudomonas arcuscaelestis</name>
    <dbReference type="NCBI Taxonomy" id="2710591"/>
    <lineage>
        <taxon>Bacteria</taxon>
        <taxon>Pseudomonadati</taxon>
        <taxon>Pseudomonadota</taxon>
        <taxon>Gammaproteobacteria</taxon>
        <taxon>Pseudomonadales</taxon>
        <taxon>Pseudomonadaceae</taxon>
        <taxon>Pseudomonas</taxon>
    </lineage>
</organism>
<evidence type="ECO:0000256" key="2">
    <source>
        <dbReference type="ARBA" id="ARBA00022643"/>
    </source>
</evidence>
<evidence type="ECO:0000313" key="4">
    <source>
        <dbReference type="EMBL" id="MBM5459699.1"/>
    </source>
</evidence>
<evidence type="ECO:0000313" key="5">
    <source>
        <dbReference type="Proteomes" id="UP000745663"/>
    </source>
</evidence>
<reference evidence="4 5" key="1">
    <citation type="submission" date="2020-08" db="EMBL/GenBank/DDBJ databases">
        <title>Description of novel Pseudomonas species.</title>
        <authorList>
            <person name="Duman M."/>
            <person name="Mulet M."/>
            <person name="Altun S."/>
            <person name="Saticioglu I.B."/>
            <person name="Lalucat J."/>
            <person name="Garcia-Valdes E."/>
        </authorList>
    </citation>
    <scope>NUCLEOTIDE SEQUENCE [LARGE SCALE GENOMIC DNA]</scope>
    <source>
        <strain evidence="4 5">P66</strain>
    </source>
</reference>
<keyword evidence="2" id="KW-0288">FMN</keyword>
<dbReference type="InterPro" id="IPR004136">
    <property type="entry name" value="NMO"/>
</dbReference>
<proteinExistence type="predicted"/>
<accession>A0ABS2C1E6</accession>
<evidence type="ECO:0000256" key="3">
    <source>
        <dbReference type="ARBA" id="ARBA00023002"/>
    </source>
</evidence>
<keyword evidence="3" id="KW-0560">Oxidoreductase</keyword>
<dbReference type="RefSeq" id="WP_203478504.1">
    <property type="nucleotide sequence ID" value="NZ_JACOPV010000012.1"/>
</dbReference>
<dbReference type="CDD" id="cd04730">
    <property type="entry name" value="NPD_like"/>
    <property type="match status" value="1"/>
</dbReference>
<dbReference type="GO" id="GO:0004497">
    <property type="term" value="F:monooxygenase activity"/>
    <property type="evidence" value="ECO:0007669"/>
    <property type="project" value="UniProtKB-KW"/>
</dbReference>
<dbReference type="EMBL" id="JACOPV010000012">
    <property type="protein sequence ID" value="MBM5459699.1"/>
    <property type="molecule type" value="Genomic_DNA"/>
</dbReference>
<protein>
    <submittedName>
        <fullName evidence="4">Nitronate monooxygenase</fullName>
    </submittedName>
</protein>
<dbReference type="SUPFAM" id="SSF51412">
    <property type="entry name" value="Inosine monophosphate dehydrogenase (IMPDH)"/>
    <property type="match status" value="1"/>
</dbReference>
<dbReference type="PANTHER" id="PTHR32332">
    <property type="entry name" value="2-NITROPROPANE DIOXYGENASE"/>
    <property type="match status" value="1"/>
</dbReference>
<keyword evidence="5" id="KW-1185">Reference proteome</keyword>
<sequence>MRSPLFKTPITEMLGIAHPILCGGMGPGVSDADYVAAVVNAGGMGFIVAAGFPDPDEFREQLRRCKQLTSGKGFGVNLYLSRQAQGLERLHEQLAIVAEEGVLCVETSGTSPEGILPILRDAGIKVLHKVAAVRYARSAARLGVDAVIVVGNDCGGHPGVYGISSMVQAAQVPNEVSVPVVIGGGIGTGRQLAATLTMGADAVLMGSRMLVAEELWIHRKYKDLLVRSDGTESVIVKTGLRDHHRVYNNESAKAVAALDAAGASDFEQYRAHVMGSLSTQAYQTGDSALGMLDFGPSVVFADAVKPVEAIFDEILDDAKKALQRLGQLHDAA</sequence>
<dbReference type="Gene3D" id="3.20.20.70">
    <property type="entry name" value="Aldolase class I"/>
    <property type="match status" value="1"/>
</dbReference>
<comment type="caution">
    <text evidence="4">The sequence shown here is derived from an EMBL/GenBank/DDBJ whole genome shotgun (WGS) entry which is preliminary data.</text>
</comment>
<dbReference type="Proteomes" id="UP000745663">
    <property type="component" value="Unassembled WGS sequence"/>
</dbReference>
<name>A0ABS2C1E6_9PSED</name>
<dbReference type="Pfam" id="PF03060">
    <property type="entry name" value="NMO"/>
    <property type="match status" value="1"/>
</dbReference>
<keyword evidence="4" id="KW-0503">Monooxygenase</keyword>
<keyword evidence="1" id="KW-0285">Flavoprotein</keyword>
<dbReference type="PANTHER" id="PTHR32332:SF20">
    <property type="entry name" value="2-NITROPROPANE DIOXYGENASE-LIKE PROTEIN"/>
    <property type="match status" value="1"/>
</dbReference>
<gene>
    <name evidence="4" type="ORF">H8F21_19220</name>
</gene>
<dbReference type="InterPro" id="IPR013785">
    <property type="entry name" value="Aldolase_TIM"/>
</dbReference>
<evidence type="ECO:0000256" key="1">
    <source>
        <dbReference type="ARBA" id="ARBA00022630"/>
    </source>
</evidence>